<feature type="region of interest" description="Disordered" evidence="1">
    <location>
        <begin position="223"/>
        <end position="246"/>
    </location>
</feature>
<comment type="caution">
    <text evidence="2">The sequence shown here is derived from an EMBL/GenBank/DDBJ whole genome shotgun (WGS) entry which is preliminary data.</text>
</comment>
<reference evidence="2 3" key="1">
    <citation type="journal article" date="2024" name="Microbiol. Resour. Announc.">
        <title>Genome annotations for the ascomycete fungi Trichoderma harzianum, Trichoderma aggressivum, and Purpureocillium lilacinum.</title>
        <authorList>
            <person name="Beijen E.P.W."/>
            <person name="Ohm R.A."/>
        </authorList>
    </citation>
    <scope>NUCLEOTIDE SEQUENCE [LARGE SCALE GENOMIC DNA]</scope>
    <source>
        <strain evidence="2 3">CBS 150709</strain>
    </source>
</reference>
<sequence length="288" mass="31768">MATVAYTEICPHRLAHLADFRVFGSPGCYDKNLGIWTIVEGDVGPDECNGLNGDDVRSLSVVDINKGCTLSFFADENCTIGRASVLEKQCANSEGSSFKVLVRAFKRGSKNGMQFQCTDTFPPSFYFDRDRYHARDPATESNTPSLTYMNFDTPQHARRQYFYRRASRSPFYDSSKKRVRVPFPGFSKMLRQLQPKNVMENLCVMAVLIALAQEQHWAQKQRSGSPVLSASHGTGCVSESNPLGTAPASDRTWCLSSSFRAFAVPSDVPAAGVARPPIASVRVVLTAN</sequence>
<accession>A0ABR0BDY0</accession>
<evidence type="ECO:0000313" key="2">
    <source>
        <dbReference type="EMBL" id="KAK4071316.1"/>
    </source>
</evidence>
<feature type="compositionally biased region" description="Polar residues" evidence="1">
    <location>
        <begin position="223"/>
        <end position="243"/>
    </location>
</feature>
<organism evidence="2 3">
    <name type="scientific">Purpureocillium lilacinum</name>
    <name type="common">Paecilomyces lilacinus</name>
    <dbReference type="NCBI Taxonomy" id="33203"/>
    <lineage>
        <taxon>Eukaryota</taxon>
        <taxon>Fungi</taxon>
        <taxon>Dikarya</taxon>
        <taxon>Ascomycota</taxon>
        <taxon>Pezizomycotina</taxon>
        <taxon>Sordariomycetes</taxon>
        <taxon>Hypocreomycetidae</taxon>
        <taxon>Hypocreales</taxon>
        <taxon>Ophiocordycipitaceae</taxon>
        <taxon>Purpureocillium</taxon>
    </lineage>
</organism>
<proteinExistence type="predicted"/>
<dbReference type="EMBL" id="JAWRVI010000225">
    <property type="protein sequence ID" value="KAK4071316.1"/>
    <property type="molecule type" value="Genomic_DNA"/>
</dbReference>
<evidence type="ECO:0000256" key="1">
    <source>
        <dbReference type="SAM" id="MobiDB-lite"/>
    </source>
</evidence>
<protein>
    <submittedName>
        <fullName evidence="2">Uncharacterized protein</fullName>
    </submittedName>
</protein>
<dbReference type="Proteomes" id="UP001287286">
    <property type="component" value="Unassembled WGS sequence"/>
</dbReference>
<gene>
    <name evidence="2" type="ORF">Purlil1_13459</name>
</gene>
<keyword evidence="3" id="KW-1185">Reference proteome</keyword>
<name>A0ABR0BDY0_PURLI</name>
<evidence type="ECO:0000313" key="3">
    <source>
        <dbReference type="Proteomes" id="UP001287286"/>
    </source>
</evidence>